<dbReference type="SUPFAM" id="SSF103657">
    <property type="entry name" value="BAR/IMD domain-like"/>
    <property type="match status" value="1"/>
</dbReference>
<accession>A0ABQ9EJB1</accession>
<feature type="domain" description="F-BAR" evidence="9">
    <location>
        <begin position="22"/>
        <end position="191"/>
    </location>
</feature>
<comment type="caution">
    <text evidence="10">The sequence shown here is derived from an EMBL/GenBank/DDBJ whole genome shotgun (WGS) entry which is preliminary data.</text>
</comment>
<dbReference type="Pfam" id="PF22699">
    <property type="entry name" value="GMIP-like_FCH"/>
    <property type="match status" value="1"/>
</dbReference>
<evidence type="ECO:0000256" key="1">
    <source>
        <dbReference type="ARBA" id="ARBA00004283"/>
    </source>
</evidence>
<evidence type="ECO:0000256" key="6">
    <source>
        <dbReference type="PROSITE-ProRule" id="PRU01077"/>
    </source>
</evidence>
<evidence type="ECO:0000313" key="10">
    <source>
        <dbReference type="EMBL" id="KAJ8305285.1"/>
    </source>
</evidence>
<feature type="compositionally biased region" description="Basic and acidic residues" evidence="7">
    <location>
        <begin position="273"/>
        <end position="286"/>
    </location>
</feature>
<feature type="region of interest" description="Disordered" evidence="7">
    <location>
        <begin position="247"/>
        <end position="314"/>
    </location>
</feature>
<keyword evidence="5" id="KW-0472">Membrane</keyword>
<dbReference type="SMART" id="SM00055">
    <property type="entry name" value="FCH"/>
    <property type="match status" value="1"/>
</dbReference>
<dbReference type="Proteomes" id="UP001217089">
    <property type="component" value="Unassembled WGS sequence"/>
</dbReference>
<sequence>MNQNKRHFLFISPDDFQNKKMTTFSDHFWGGKNNGFYVLYHNMKHGQVSSKEFVDFLRESCTVEENYSKLLTKLAKVATNSTQIGTFAPFWNVLKTLSEKLASLHMQLVHTWTDLIKDVARYNEEQHKRHKTMKETESSTLETVQSIQSTTTALHKAKEIYHTRCLELERLKRDNASQKEIEKAESKYKKAHDDYKVLVEKYANIRNDFETKMLDSCKVHSEFKANCDEYSVQKILELFVNSKKTGTEKPGPLEFVEPDLSSLPPPRPMSPDPGEKRESFSEKRQDSALFTDSSGSPSPVLSDQPGPLSRSVKLRVSRTYSQVLDLGFLKNKKKKEKKKNKKKEDKDKDDKSSDTQSIIQYLCCCHPFQTTPEVDEEGYRIRPDITDNNGDKNSWYSSDSDSDSDDEARRKIKVEIRPLSPNGIGTTTGTVEDIKASVEGLRLSPTAITKRRSQTPIDKKMKRSQSESDTLDNIKPSQDLLNLDIFGSSSASTPTGGGNYLPSPLSPMADTSLQNSIQNSASTTPVTNSDISNLCNSIDNSPASSKTNPLPSPSSQITSPVGGFPVPPKRPPSLSKGITPPVSIVMIYIFISIKNKIDTQYYFKCGRKENLRWKFNICVPARPSGRSSPATFMSRSDSSSSVTFNTTSMPVGSSRGPSPLTIGMSDTIPLAVAFTETVNSYFKGTDATKCMVKISGNLMISFPAGVVKVFTDNPSPAMLSFRIKNSSRLEQVLLNKQLIVQDTDQSSSDVLVYTFNMSALSDHLKSQGESNKSASYFNIDVIKYSVIRCPGEPCFSFDRMSQKLKKSINRFYFIVSTLPGVESTPLPVVVYWKCEEKYTDYRLDYKFNPNSLSSTATLKNIAATVSISGGVSNMQSLPNGNWYDIDFILLILSFIVYRKFNKLFNEERKRSISIWSNIFISEMDEENQRAAWKLDDISEVSENGSQGCIRAKFDLKSGPSIPATTAIQFVCEGALLSGVDFELIGSGYRISLAKKRFGAGINYLL</sequence>
<reference evidence="10 11" key="1">
    <citation type="submission" date="2022-12" db="EMBL/GenBank/DDBJ databases">
        <title>Chromosome-level genome of Tegillarca granosa.</title>
        <authorList>
            <person name="Kim J."/>
        </authorList>
    </citation>
    <scope>NUCLEOTIDE SEQUENCE [LARGE SCALE GENOMIC DNA]</scope>
    <source>
        <strain evidence="10">Teg-2019</strain>
        <tissue evidence="10">Adductor muscle</tissue>
    </source>
</reference>
<feature type="domain" description="MHD" evidence="8">
    <location>
        <begin position="667"/>
        <end position="1005"/>
    </location>
</feature>
<dbReference type="InterPro" id="IPR001060">
    <property type="entry name" value="FCH_dom"/>
</dbReference>
<evidence type="ECO:0000259" key="9">
    <source>
        <dbReference type="PROSITE" id="PS51741"/>
    </source>
</evidence>
<keyword evidence="5" id="KW-0168">Coated pit</keyword>
<evidence type="ECO:0000256" key="5">
    <source>
        <dbReference type="ARBA" id="ARBA00023176"/>
    </source>
</evidence>
<feature type="non-terminal residue" evidence="10">
    <location>
        <position position="1005"/>
    </location>
</feature>
<feature type="region of interest" description="Disordered" evidence="7">
    <location>
        <begin position="334"/>
        <end position="353"/>
    </location>
</feature>
<comment type="similarity">
    <text evidence="2">Belongs to the FCHO family.</text>
</comment>
<feature type="compositionally biased region" description="Polar residues" evidence="7">
    <location>
        <begin position="288"/>
        <end position="301"/>
    </location>
</feature>
<evidence type="ECO:0008006" key="12">
    <source>
        <dbReference type="Google" id="ProtNLM"/>
    </source>
</evidence>
<dbReference type="CDD" id="cd07648">
    <property type="entry name" value="F-BAR_FCHO"/>
    <property type="match status" value="1"/>
</dbReference>
<proteinExistence type="inferred from homology"/>
<dbReference type="InterPro" id="IPR018808">
    <property type="entry name" value="Muniscin_C"/>
</dbReference>
<feature type="compositionally biased region" description="Polar residues" evidence="7">
    <location>
        <begin position="386"/>
        <end position="396"/>
    </location>
</feature>
<dbReference type="InterPro" id="IPR054713">
    <property type="entry name" value="GMIP/FCHO2-like_FCH"/>
</dbReference>
<feature type="compositionally biased region" description="Polar residues" evidence="7">
    <location>
        <begin position="509"/>
        <end position="559"/>
    </location>
</feature>
<evidence type="ECO:0000256" key="2">
    <source>
        <dbReference type="ARBA" id="ARBA00011064"/>
    </source>
</evidence>
<evidence type="ECO:0000259" key="8">
    <source>
        <dbReference type="PROSITE" id="PS51072"/>
    </source>
</evidence>
<dbReference type="PANTHER" id="PTHR23065">
    <property type="entry name" value="PROLINE-SERINE-THREONINE PHOSPHATASE INTERACTING PROTEIN 1"/>
    <property type="match status" value="1"/>
</dbReference>
<dbReference type="EMBL" id="JARBDR010000813">
    <property type="protein sequence ID" value="KAJ8305285.1"/>
    <property type="molecule type" value="Genomic_DNA"/>
</dbReference>
<feature type="compositionally biased region" description="Basic and acidic residues" evidence="7">
    <location>
        <begin position="342"/>
        <end position="353"/>
    </location>
</feature>
<evidence type="ECO:0000256" key="4">
    <source>
        <dbReference type="ARBA" id="ARBA00023054"/>
    </source>
</evidence>
<dbReference type="InterPro" id="IPR031160">
    <property type="entry name" value="F_BAR_dom"/>
</dbReference>
<keyword evidence="4 6" id="KW-0175">Coiled coil</keyword>
<keyword evidence="11" id="KW-1185">Reference proteome</keyword>
<dbReference type="PROSITE" id="PS51741">
    <property type="entry name" value="F_BAR"/>
    <property type="match status" value="1"/>
</dbReference>
<name>A0ABQ9EJB1_TEGGR</name>
<dbReference type="Pfam" id="PF10291">
    <property type="entry name" value="muHD"/>
    <property type="match status" value="2"/>
</dbReference>
<gene>
    <name evidence="10" type="ORF">KUTeg_015830</name>
</gene>
<dbReference type="InterPro" id="IPR028565">
    <property type="entry name" value="MHD"/>
</dbReference>
<dbReference type="PROSITE" id="PS51072">
    <property type="entry name" value="MHD"/>
    <property type="match status" value="1"/>
</dbReference>
<keyword evidence="3" id="KW-0254">Endocytosis</keyword>
<organism evidence="10 11">
    <name type="scientific">Tegillarca granosa</name>
    <name type="common">Malaysian cockle</name>
    <name type="synonym">Anadara granosa</name>
    <dbReference type="NCBI Taxonomy" id="220873"/>
    <lineage>
        <taxon>Eukaryota</taxon>
        <taxon>Metazoa</taxon>
        <taxon>Spiralia</taxon>
        <taxon>Lophotrochozoa</taxon>
        <taxon>Mollusca</taxon>
        <taxon>Bivalvia</taxon>
        <taxon>Autobranchia</taxon>
        <taxon>Pteriomorphia</taxon>
        <taxon>Arcoida</taxon>
        <taxon>Arcoidea</taxon>
        <taxon>Arcidae</taxon>
        <taxon>Tegillarca</taxon>
    </lineage>
</organism>
<evidence type="ECO:0000313" key="11">
    <source>
        <dbReference type="Proteomes" id="UP001217089"/>
    </source>
</evidence>
<evidence type="ECO:0000256" key="3">
    <source>
        <dbReference type="ARBA" id="ARBA00022583"/>
    </source>
</evidence>
<dbReference type="PANTHER" id="PTHR23065:SF15">
    <property type="entry name" value="AT02057P"/>
    <property type="match status" value="1"/>
</dbReference>
<feature type="region of interest" description="Disordered" evidence="7">
    <location>
        <begin position="445"/>
        <end position="576"/>
    </location>
</feature>
<dbReference type="InterPro" id="IPR027267">
    <property type="entry name" value="AH/BAR_dom_sf"/>
</dbReference>
<feature type="region of interest" description="Disordered" evidence="7">
    <location>
        <begin position="375"/>
        <end position="408"/>
    </location>
</feature>
<dbReference type="Gene3D" id="1.20.1270.60">
    <property type="entry name" value="Arfaptin homology (AH) domain/BAR domain"/>
    <property type="match status" value="1"/>
</dbReference>
<comment type="subcellular location">
    <subcellularLocation>
        <location evidence="1">Membrane</location>
        <location evidence="1">Clathrin-coated pit</location>
        <topology evidence="1">Peripheral membrane protein</topology>
        <orientation evidence="1">Cytoplasmic side</orientation>
    </subcellularLocation>
</comment>
<evidence type="ECO:0000256" key="7">
    <source>
        <dbReference type="SAM" id="MobiDB-lite"/>
    </source>
</evidence>
<protein>
    <recommendedName>
        <fullName evidence="12">F-BAR domain only protein 2</fullName>
    </recommendedName>
</protein>